<evidence type="ECO:0000313" key="1">
    <source>
        <dbReference type="EMBL" id="CAF4196600.1"/>
    </source>
</evidence>
<evidence type="ECO:0000313" key="2">
    <source>
        <dbReference type="Proteomes" id="UP000663823"/>
    </source>
</evidence>
<name>A0A820B3Y5_9BILA</name>
<dbReference type="EMBL" id="CAJOAX010020758">
    <property type="protein sequence ID" value="CAF4196600.1"/>
    <property type="molecule type" value="Genomic_DNA"/>
</dbReference>
<dbReference type="Proteomes" id="UP000663823">
    <property type="component" value="Unassembled WGS sequence"/>
</dbReference>
<reference evidence="1" key="1">
    <citation type="submission" date="2021-02" db="EMBL/GenBank/DDBJ databases">
        <authorList>
            <person name="Nowell W R."/>
        </authorList>
    </citation>
    <scope>NUCLEOTIDE SEQUENCE</scope>
</reference>
<protein>
    <submittedName>
        <fullName evidence="1">Uncharacterized protein</fullName>
    </submittedName>
</protein>
<sequence length="159" mass="18381">MDTTERIWLPGVIYAFLINGSAATLVENTIWVYEREGINQIPISNWQLVVELKQGFADQNGGFNLEVHKHWELSRKRKLDFSEKSVDIIKLHLNEDDQTANNIQVRTDSSSQTCFQNYDQNKNIVILCFGVQVPNKNIFPTDNIHNFNKPFEFIAHTLS</sequence>
<gene>
    <name evidence="1" type="ORF">OTI717_LOCUS38394</name>
</gene>
<feature type="non-terminal residue" evidence="1">
    <location>
        <position position="1"/>
    </location>
</feature>
<organism evidence="1 2">
    <name type="scientific">Rotaria sordida</name>
    <dbReference type="NCBI Taxonomy" id="392033"/>
    <lineage>
        <taxon>Eukaryota</taxon>
        <taxon>Metazoa</taxon>
        <taxon>Spiralia</taxon>
        <taxon>Gnathifera</taxon>
        <taxon>Rotifera</taxon>
        <taxon>Eurotatoria</taxon>
        <taxon>Bdelloidea</taxon>
        <taxon>Philodinida</taxon>
        <taxon>Philodinidae</taxon>
        <taxon>Rotaria</taxon>
    </lineage>
</organism>
<proteinExistence type="predicted"/>
<dbReference type="AlphaFoldDB" id="A0A820B3Y5"/>
<accession>A0A820B3Y5</accession>
<comment type="caution">
    <text evidence="1">The sequence shown here is derived from an EMBL/GenBank/DDBJ whole genome shotgun (WGS) entry which is preliminary data.</text>
</comment>